<comment type="caution">
    <text evidence="1">The sequence shown here is derived from an EMBL/GenBank/DDBJ whole genome shotgun (WGS) entry which is preliminary data.</text>
</comment>
<accession>A0ABN9EMR0</accession>
<keyword evidence="2" id="KW-1185">Reference proteome</keyword>
<feature type="non-terminal residue" evidence="1">
    <location>
        <position position="1"/>
    </location>
</feature>
<gene>
    <name evidence="1" type="ORF">SPARVUS_LOCUS10124631</name>
</gene>
<dbReference type="EMBL" id="CATNWA010015610">
    <property type="protein sequence ID" value="CAI9585066.1"/>
    <property type="molecule type" value="Genomic_DNA"/>
</dbReference>
<protein>
    <submittedName>
        <fullName evidence="1">Uncharacterized protein</fullName>
    </submittedName>
</protein>
<proteinExistence type="predicted"/>
<evidence type="ECO:0000313" key="2">
    <source>
        <dbReference type="Proteomes" id="UP001162483"/>
    </source>
</evidence>
<dbReference type="Proteomes" id="UP001162483">
    <property type="component" value="Unassembled WGS sequence"/>
</dbReference>
<evidence type="ECO:0000313" key="1">
    <source>
        <dbReference type="EMBL" id="CAI9585066.1"/>
    </source>
</evidence>
<organism evidence="1 2">
    <name type="scientific">Staurois parvus</name>
    <dbReference type="NCBI Taxonomy" id="386267"/>
    <lineage>
        <taxon>Eukaryota</taxon>
        <taxon>Metazoa</taxon>
        <taxon>Chordata</taxon>
        <taxon>Craniata</taxon>
        <taxon>Vertebrata</taxon>
        <taxon>Euteleostomi</taxon>
        <taxon>Amphibia</taxon>
        <taxon>Batrachia</taxon>
        <taxon>Anura</taxon>
        <taxon>Neobatrachia</taxon>
        <taxon>Ranoidea</taxon>
        <taxon>Ranidae</taxon>
        <taxon>Staurois</taxon>
    </lineage>
</organism>
<sequence>LVHPGLLHTSTAVSLGDIASPISAVQAGAVTSTISAPQPPRIQTQACRAHSVLPDVLENSDWQHTNSAAPYFLHSLPNPEFRWKQQIELLLLILWNCLSQKICII</sequence>
<name>A0ABN9EMR0_9NEOB</name>
<reference evidence="1" key="1">
    <citation type="submission" date="2023-05" db="EMBL/GenBank/DDBJ databases">
        <authorList>
            <person name="Stuckert A."/>
        </authorList>
    </citation>
    <scope>NUCLEOTIDE SEQUENCE</scope>
</reference>